<protein>
    <submittedName>
        <fullName evidence="1">Uncharacterized protein</fullName>
    </submittedName>
</protein>
<proteinExistence type="predicted"/>
<evidence type="ECO:0000313" key="2">
    <source>
        <dbReference type="Proteomes" id="UP000186922"/>
    </source>
</evidence>
<gene>
    <name evidence="1" type="primary">RvY_14039-1</name>
    <name evidence="1" type="synonym">RvY_14039.1</name>
    <name evidence="1" type="ORF">RvY_14039</name>
</gene>
<organism evidence="1 2">
    <name type="scientific">Ramazzottius varieornatus</name>
    <name type="common">Water bear</name>
    <name type="synonym">Tardigrade</name>
    <dbReference type="NCBI Taxonomy" id="947166"/>
    <lineage>
        <taxon>Eukaryota</taxon>
        <taxon>Metazoa</taxon>
        <taxon>Ecdysozoa</taxon>
        <taxon>Tardigrada</taxon>
        <taxon>Eutardigrada</taxon>
        <taxon>Parachela</taxon>
        <taxon>Hypsibioidea</taxon>
        <taxon>Ramazzottiidae</taxon>
        <taxon>Ramazzottius</taxon>
    </lineage>
</organism>
<reference evidence="1 2" key="1">
    <citation type="journal article" date="2016" name="Nat. Commun.">
        <title>Extremotolerant tardigrade genome and improved radiotolerance of human cultured cells by tardigrade-unique protein.</title>
        <authorList>
            <person name="Hashimoto T."/>
            <person name="Horikawa D.D."/>
            <person name="Saito Y."/>
            <person name="Kuwahara H."/>
            <person name="Kozuka-Hata H."/>
            <person name="Shin-I T."/>
            <person name="Minakuchi Y."/>
            <person name="Ohishi K."/>
            <person name="Motoyama A."/>
            <person name="Aizu T."/>
            <person name="Enomoto A."/>
            <person name="Kondo K."/>
            <person name="Tanaka S."/>
            <person name="Hara Y."/>
            <person name="Koshikawa S."/>
            <person name="Sagara H."/>
            <person name="Miura T."/>
            <person name="Yokobori S."/>
            <person name="Miyagawa K."/>
            <person name="Suzuki Y."/>
            <person name="Kubo T."/>
            <person name="Oyama M."/>
            <person name="Kohara Y."/>
            <person name="Fujiyama A."/>
            <person name="Arakawa K."/>
            <person name="Katayama T."/>
            <person name="Toyoda A."/>
            <person name="Kunieda T."/>
        </authorList>
    </citation>
    <scope>NUCLEOTIDE SEQUENCE [LARGE SCALE GENOMIC DNA]</scope>
    <source>
        <strain evidence="1 2">YOKOZUNA-1</strain>
    </source>
</reference>
<accession>A0A1D1VXA7</accession>
<dbReference type="EMBL" id="BDGG01000009">
    <property type="protein sequence ID" value="GAV03644.1"/>
    <property type="molecule type" value="Genomic_DNA"/>
</dbReference>
<evidence type="ECO:0000313" key="1">
    <source>
        <dbReference type="EMBL" id="GAV03644.1"/>
    </source>
</evidence>
<comment type="caution">
    <text evidence="1">The sequence shown here is derived from an EMBL/GenBank/DDBJ whole genome shotgun (WGS) entry which is preliminary data.</text>
</comment>
<sequence>MASYSAVWQAGRRRLTAAPTHTVFSARHPSLFALDVRTLESCGYGKGGGTPVAQQPAKVWPQALHKPWAFLDVPRIRSGSRALNQVLPAYERMICWLDG</sequence>
<dbReference type="AlphaFoldDB" id="A0A1D1VXA7"/>
<name>A0A1D1VXA7_RAMVA</name>
<dbReference type="Proteomes" id="UP000186922">
    <property type="component" value="Unassembled WGS sequence"/>
</dbReference>
<keyword evidence="2" id="KW-1185">Reference proteome</keyword>